<feature type="non-terminal residue" evidence="1">
    <location>
        <position position="1"/>
    </location>
</feature>
<reference evidence="1 2" key="1">
    <citation type="submission" date="2014-04" db="EMBL/GenBank/DDBJ databases">
        <authorList>
            <consortium name="DOE Joint Genome Institute"/>
            <person name="Kuo A."/>
            <person name="Ruytinx J."/>
            <person name="Rineau F."/>
            <person name="Colpaert J."/>
            <person name="Kohler A."/>
            <person name="Nagy L.G."/>
            <person name="Floudas D."/>
            <person name="Copeland A."/>
            <person name="Barry K.W."/>
            <person name="Cichocki N."/>
            <person name="Veneault-Fourrey C."/>
            <person name="LaButti K."/>
            <person name="Lindquist E.A."/>
            <person name="Lipzen A."/>
            <person name="Lundell T."/>
            <person name="Morin E."/>
            <person name="Murat C."/>
            <person name="Sun H."/>
            <person name="Tunlid A."/>
            <person name="Henrissat B."/>
            <person name="Grigoriev I.V."/>
            <person name="Hibbett D.S."/>
            <person name="Martin F."/>
            <person name="Nordberg H.P."/>
            <person name="Cantor M.N."/>
            <person name="Hua S.X."/>
        </authorList>
    </citation>
    <scope>NUCLEOTIDE SEQUENCE [LARGE SCALE GENOMIC DNA]</scope>
    <source>
        <strain evidence="1 2">UH-Slu-Lm8-n1</strain>
    </source>
</reference>
<accession>A0A0C9Z395</accession>
<dbReference type="Proteomes" id="UP000054485">
    <property type="component" value="Unassembled WGS sequence"/>
</dbReference>
<dbReference type="HOGENOM" id="CLU_3107983_0_0_1"/>
<sequence length="51" mass="5367">MPPLLCCEGRPACHNAVAKCASTLDLLTSAKGVSRGKVLDSILVRSILETK</sequence>
<evidence type="ECO:0000313" key="2">
    <source>
        <dbReference type="Proteomes" id="UP000054485"/>
    </source>
</evidence>
<keyword evidence="2" id="KW-1185">Reference proteome</keyword>
<proteinExistence type="predicted"/>
<dbReference type="EMBL" id="KN836549">
    <property type="protein sequence ID" value="KIK31900.1"/>
    <property type="molecule type" value="Genomic_DNA"/>
</dbReference>
<name>A0A0C9Z395_9AGAM</name>
<protein>
    <submittedName>
        <fullName evidence="1">Uncharacterized protein</fullName>
    </submittedName>
</protein>
<organism evidence="1 2">
    <name type="scientific">Suillus luteus UH-Slu-Lm8-n1</name>
    <dbReference type="NCBI Taxonomy" id="930992"/>
    <lineage>
        <taxon>Eukaryota</taxon>
        <taxon>Fungi</taxon>
        <taxon>Dikarya</taxon>
        <taxon>Basidiomycota</taxon>
        <taxon>Agaricomycotina</taxon>
        <taxon>Agaricomycetes</taxon>
        <taxon>Agaricomycetidae</taxon>
        <taxon>Boletales</taxon>
        <taxon>Suillineae</taxon>
        <taxon>Suillaceae</taxon>
        <taxon>Suillus</taxon>
    </lineage>
</organism>
<dbReference type="InParanoid" id="A0A0C9Z395"/>
<dbReference type="AlphaFoldDB" id="A0A0C9Z395"/>
<reference evidence="2" key="2">
    <citation type="submission" date="2015-01" db="EMBL/GenBank/DDBJ databases">
        <title>Evolutionary Origins and Diversification of the Mycorrhizal Mutualists.</title>
        <authorList>
            <consortium name="DOE Joint Genome Institute"/>
            <consortium name="Mycorrhizal Genomics Consortium"/>
            <person name="Kohler A."/>
            <person name="Kuo A."/>
            <person name="Nagy L.G."/>
            <person name="Floudas D."/>
            <person name="Copeland A."/>
            <person name="Barry K.W."/>
            <person name="Cichocki N."/>
            <person name="Veneault-Fourrey C."/>
            <person name="LaButti K."/>
            <person name="Lindquist E.A."/>
            <person name="Lipzen A."/>
            <person name="Lundell T."/>
            <person name="Morin E."/>
            <person name="Murat C."/>
            <person name="Riley R."/>
            <person name="Ohm R."/>
            <person name="Sun H."/>
            <person name="Tunlid A."/>
            <person name="Henrissat B."/>
            <person name="Grigoriev I.V."/>
            <person name="Hibbett D.S."/>
            <person name="Martin F."/>
        </authorList>
    </citation>
    <scope>NUCLEOTIDE SEQUENCE [LARGE SCALE GENOMIC DNA]</scope>
    <source>
        <strain evidence="2">UH-Slu-Lm8-n1</strain>
    </source>
</reference>
<gene>
    <name evidence="1" type="ORF">CY34DRAFT_814469</name>
</gene>
<evidence type="ECO:0000313" key="1">
    <source>
        <dbReference type="EMBL" id="KIK31900.1"/>
    </source>
</evidence>